<dbReference type="InterPro" id="IPR005119">
    <property type="entry name" value="LysR_subst-bd"/>
</dbReference>
<dbReference type="Gene3D" id="1.10.10.10">
    <property type="entry name" value="Winged helix-like DNA-binding domain superfamily/Winged helix DNA-binding domain"/>
    <property type="match status" value="1"/>
</dbReference>
<dbReference type="Proteomes" id="UP000286482">
    <property type="component" value="Unassembled WGS sequence"/>
</dbReference>
<evidence type="ECO:0000256" key="2">
    <source>
        <dbReference type="ARBA" id="ARBA00023015"/>
    </source>
</evidence>
<dbReference type="Gene3D" id="3.40.190.10">
    <property type="entry name" value="Periplasmic binding protein-like II"/>
    <property type="match status" value="2"/>
</dbReference>
<gene>
    <name evidence="6" type="ORF">DBZ36_12305</name>
</gene>
<dbReference type="PANTHER" id="PTHR30579:SF7">
    <property type="entry name" value="HTH-TYPE TRANSCRIPTIONAL REGULATOR LRHA-RELATED"/>
    <property type="match status" value="1"/>
</dbReference>
<evidence type="ECO:0000256" key="3">
    <source>
        <dbReference type="ARBA" id="ARBA00023125"/>
    </source>
</evidence>
<feature type="domain" description="HTH lysR-type" evidence="5">
    <location>
        <begin position="1"/>
        <end position="58"/>
    </location>
</feature>
<keyword evidence="7" id="KW-1185">Reference proteome</keyword>
<dbReference type="InterPro" id="IPR036390">
    <property type="entry name" value="WH_DNA-bd_sf"/>
</dbReference>
<dbReference type="SUPFAM" id="SSF46785">
    <property type="entry name" value="Winged helix' DNA-binding domain"/>
    <property type="match status" value="1"/>
</dbReference>
<dbReference type="OrthoDB" id="5723059at2"/>
<evidence type="ECO:0000313" key="7">
    <source>
        <dbReference type="Proteomes" id="UP000286482"/>
    </source>
</evidence>
<dbReference type="SUPFAM" id="SSF53850">
    <property type="entry name" value="Periplasmic binding protein-like II"/>
    <property type="match status" value="1"/>
</dbReference>
<evidence type="ECO:0000313" key="6">
    <source>
        <dbReference type="EMBL" id="RKF18019.1"/>
    </source>
</evidence>
<protein>
    <submittedName>
        <fullName evidence="6">LysR family transcriptional regulator</fullName>
    </submittedName>
</protein>
<dbReference type="InterPro" id="IPR050176">
    <property type="entry name" value="LTTR"/>
</dbReference>
<dbReference type="Pfam" id="PF00126">
    <property type="entry name" value="HTH_1"/>
    <property type="match status" value="1"/>
</dbReference>
<evidence type="ECO:0000256" key="4">
    <source>
        <dbReference type="ARBA" id="ARBA00023163"/>
    </source>
</evidence>
<keyword evidence="2" id="KW-0805">Transcription regulation</keyword>
<proteinExistence type="inferred from homology"/>
<dbReference type="GO" id="GO:0003677">
    <property type="term" value="F:DNA binding"/>
    <property type="evidence" value="ECO:0007669"/>
    <property type="project" value="UniProtKB-KW"/>
</dbReference>
<evidence type="ECO:0000259" key="5">
    <source>
        <dbReference type="PROSITE" id="PS50931"/>
    </source>
</evidence>
<comment type="similarity">
    <text evidence="1">Belongs to the LysR transcriptional regulatory family.</text>
</comment>
<dbReference type="FunFam" id="1.10.10.10:FF:000001">
    <property type="entry name" value="LysR family transcriptional regulator"/>
    <property type="match status" value="1"/>
</dbReference>
<name>A0A420EBE5_9ALTE</name>
<keyword evidence="3" id="KW-0238">DNA-binding</keyword>
<dbReference type="InterPro" id="IPR000847">
    <property type="entry name" value="LysR_HTH_N"/>
</dbReference>
<dbReference type="EMBL" id="RAQO01000006">
    <property type="protein sequence ID" value="RKF18019.1"/>
    <property type="molecule type" value="Genomic_DNA"/>
</dbReference>
<comment type="caution">
    <text evidence="6">The sequence shown here is derived from an EMBL/GenBank/DDBJ whole genome shotgun (WGS) entry which is preliminary data.</text>
</comment>
<organism evidence="6 7">
    <name type="scientific">Alginatibacterium sediminis</name>
    <dbReference type="NCBI Taxonomy" id="2164068"/>
    <lineage>
        <taxon>Bacteria</taxon>
        <taxon>Pseudomonadati</taxon>
        <taxon>Pseudomonadota</taxon>
        <taxon>Gammaproteobacteria</taxon>
        <taxon>Alteromonadales</taxon>
        <taxon>Alteromonadaceae</taxon>
        <taxon>Alginatibacterium</taxon>
    </lineage>
</organism>
<evidence type="ECO:0000256" key="1">
    <source>
        <dbReference type="ARBA" id="ARBA00009437"/>
    </source>
</evidence>
<sequence>MDIDALRSFLAFVETGSFTRAAKQINRSQSAFSAQMRKLEQELSVSLFAKEGRNLVLSEAGLSLRSHAQQLVSLHNNALNEVSRFEDKRALRLGCPEDYNDVILPKLIGLLKQAEPLCSIQVFNQPSVVLRDWLDEGKLDAAIVTRAPTSEEGHWIAQDEGVWIANPNFKMNSCEVLPLALFQSDCKYHAAAIDGLSKRGTPYQLLACTNTASAQRAIVREGIAIGAMGRISVSGDLKILDNMPALPTVDIVLLTGVQTHPLLSQSKLENLLLALKA</sequence>
<dbReference type="PROSITE" id="PS50931">
    <property type="entry name" value="HTH_LYSR"/>
    <property type="match status" value="1"/>
</dbReference>
<dbReference type="GO" id="GO:0003700">
    <property type="term" value="F:DNA-binding transcription factor activity"/>
    <property type="evidence" value="ECO:0007669"/>
    <property type="project" value="InterPro"/>
</dbReference>
<dbReference type="AlphaFoldDB" id="A0A420EBE5"/>
<reference evidence="6 7" key="1">
    <citation type="submission" date="2018-09" db="EMBL/GenBank/DDBJ databases">
        <authorList>
            <person name="Wang Z."/>
        </authorList>
    </citation>
    <scope>NUCLEOTIDE SEQUENCE [LARGE SCALE GENOMIC DNA]</scope>
    <source>
        <strain evidence="6 7">ALS 81</strain>
    </source>
</reference>
<dbReference type="Pfam" id="PF03466">
    <property type="entry name" value="LysR_substrate"/>
    <property type="match status" value="1"/>
</dbReference>
<accession>A0A420EBE5</accession>
<dbReference type="RefSeq" id="WP_120355245.1">
    <property type="nucleotide sequence ID" value="NZ_RAQO01000006.1"/>
</dbReference>
<dbReference type="PRINTS" id="PR00039">
    <property type="entry name" value="HTHLYSR"/>
</dbReference>
<dbReference type="InterPro" id="IPR036388">
    <property type="entry name" value="WH-like_DNA-bd_sf"/>
</dbReference>
<dbReference type="PANTHER" id="PTHR30579">
    <property type="entry name" value="TRANSCRIPTIONAL REGULATOR"/>
    <property type="match status" value="1"/>
</dbReference>
<keyword evidence="4" id="KW-0804">Transcription</keyword>